<dbReference type="PANTHER" id="PTHR30270:SF0">
    <property type="entry name" value="THIAMINE-MONOPHOSPHATE KINASE"/>
    <property type="match status" value="1"/>
</dbReference>
<keyword evidence="1" id="KW-0479">Metal-binding</keyword>
<keyword evidence="1" id="KW-0067">ATP-binding</keyword>
<dbReference type="GO" id="GO:0000287">
    <property type="term" value="F:magnesium ion binding"/>
    <property type="evidence" value="ECO:0007669"/>
    <property type="project" value="UniProtKB-UniRule"/>
</dbReference>
<keyword evidence="1 4" id="KW-0418">Kinase</keyword>
<keyword evidence="1 4" id="KW-0808">Transferase</keyword>
<comment type="similarity">
    <text evidence="1">Belongs to the thiamine-monophosphate kinase family.</text>
</comment>
<dbReference type="PANTHER" id="PTHR30270">
    <property type="entry name" value="THIAMINE-MONOPHOSPHATE KINASE"/>
    <property type="match status" value="1"/>
</dbReference>
<feature type="binding site" evidence="1">
    <location>
        <position position="256"/>
    </location>
    <ligand>
        <name>ATP</name>
        <dbReference type="ChEBI" id="CHEBI:30616"/>
    </ligand>
</feature>
<proteinExistence type="inferred from homology"/>
<gene>
    <name evidence="1 4" type="primary">thiL</name>
    <name evidence="4" type="ORF">K8V81_10355</name>
</gene>
<dbReference type="Proteomes" id="UP000742460">
    <property type="component" value="Unassembled WGS sequence"/>
</dbReference>
<feature type="binding site" evidence="1">
    <location>
        <position position="98"/>
    </location>
    <ligand>
        <name>Mg(2+)</name>
        <dbReference type="ChEBI" id="CHEBI:18420"/>
        <label>2</label>
    </ligand>
</feature>
<keyword evidence="1" id="KW-0460">Magnesium</keyword>
<dbReference type="GO" id="GO:0009228">
    <property type="term" value="P:thiamine biosynthetic process"/>
    <property type="evidence" value="ECO:0007669"/>
    <property type="project" value="UniProtKB-KW"/>
</dbReference>
<dbReference type="NCBIfam" id="TIGR01379">
    <property type="entry name" value="thiL"/>
    <property type="match status" value="1"/>
</dbReference>
<dbReference type="SUPFAM" id="SSF55326">
    <property type="entry name" value="PurM N-terminal domain-like"/>
    <property type="match status" value="1"/>
</dbReference>
<dbReference type="EMBL" id="DYUE01000239">
    <property type="protein sequence ID" value="HJG92110.1"/>
    <property type="molecule type" value="Genomic_DNA"/>
</dbReference>
<feature type="binding site" evidence="1">
    <location>
        <position position="257"/>
    </location>
    <ligand>
        <name>Mg(2+)</name>
        <dbReference type="ChEBI" id="CHEBI:18420"/>
        <label>5</label>
    </ligand>
</feature>
<dbReference type="PIRSF" id="PIRSF005303">
    <property type="entry name" value="Thiam_monoph_kin"/>
    <property type="match status" value="1"/>
</dbReference>
<dbReference type="InterPro" id="IPR036676">
    <property type="entry name" value="PurM-like_C_sf"/>
</dbReference>
<feature type="domain" description="PurM-like N-terminal" evidence="3">
    <location>
        <begin position="51"/>
        <end position="162"/>
    </location>
</feature>
<accession>A0A921MXD4</accession>
<feature type="binding site" evidence="1">
    <location>
        <position position="172"/>
    </location>
    <ligand>
        <name>ATP</name>
        <dbReference type="ChEBI" id="CHEBI:30616"/>
    </ligand>
</feature>
<dbReference type="EC" id="2.7.4.16" evidence="1"/>
<dbReference type="GO" id="GO:0005524">
    <property type="term" value="F:ATP binding"/>
    <property type="evidence" value="ECO:0007669"/>
    <property type="project" value="UniProtKB-UniRule"/>
</dbReference>
<evidence type="ECO:0000313" key="5">
    <source>
        <dbReference type="Proteomes" id="UP000742460"/>
    </source>
</evidence>
<dbReference type="InterPro" id="IPR036921">
    <property type="entry name" value="PurM-like_N_sf"/>
</dbReference>
<feature type="binding site" evidence="1">
    <location>
        <position position="69"/>
    </location>
    <ligand>
        <name>Mg(2+)</name>
        <dbReference type="ChEBI" id="CHEBI:18420"/>
        <label>1</label>
    </ligand>
</feature>
<feature type="binding site" evidence="1">
    <location>
        <position position="68"/>
    </location>
    <ligand>
        <name>Mg(2+)</name>
        <dbReference type="ChEBI" id="CHEBI:18420"/>
        <label>1</label>
    </ligand>
</feature>
<dbReference type="AlphaFoldDB" id="A0A921MXD4"/>
<feature type="binding site" evidence="1">
    <location>
        <position position="146"/>
    </location>
    <ligand>
        <name>Mg(2+)</name>
        <dbReference type="ChEBI" id="CHEBI:18420"/>
        <label>1</label>
    </ligand>
</feature>
<feature type="binding site" evidence="1">
    <location>
        <position position="98"/>
    </location>
    <ligand>
        <name>Mg(2+)</name>
        <dbReference type="ChEBI" id="CHEBI:18420"/>
        <label>4</label>
    </ligand>
</feature>
<feature type="binding site" evidence="1">
    <location>
        <position position="69"/>
    </location>
    <ligand>
        <name>Mg(2+)</name>
        <dbReference type="ChEBI" id="CHEBI:18420"/>
        <label>2</label>
    </ligand>
</feature>
<feature type="binding site" evidence="1">
    <location>
        <position position="53"/>
    </location>
    <ligand>
        <name>Mg(2+)</name>
        <dbReference type="ChEBI" id="CHEBI:18420"/>
        <label>4</label>
    </ligand>
</feature>
<dbReference type="Gene3D" id="3.30.1330.10">
    <property type="entry name" value="PurM-like, N-terminal domain"/>
    <property type="match status" value="1"/>
</dbReference>
<feature type="binding site" evidence="1">
    <location>
        <position position="53"/>
    </location>
    <ligand>
        <name>Mg(2+)</name>
        <dbReference type="ChEBI" id="CHEBI:18420"/>
        <label>3</label>
    </ligand>
</feature>
<dbReference type="SUPFAM" id="SSF56042">
    <property type="entry name" value="PurM C-terminal domain-like"/>
    <property type="match status" value="1"/>
</dbReference>
<reference evidence="4" key="2">
    <citation type="submission" date="2021-09" db="EMBL/GenBank/DDBJ databases">
        <authorList>
            <person name="Gilroy R."/>
        </authorList>
    </citation>
    <scope>NUCLEOTIDE SEQUENCE</scope>
    <source>
        <strain evidence="4">ChiGjej5B5-22894</strain>
    </source>
</reference>
<feature type="binding site" evidence="1">
    <location>
        <position position="254"/>
    </location>
    <ligand>
        <name>Mg(2+)</name>
        <dbReference type="ChEBI" id="CHEBI:18420"/>
        <label>3</label>
    </ligand>
</feature>
<dbReference type="Gene3D" id="3.90.650.10">
    <property type="entry name" value="PurM-like C-terminal domain"/>
    <property type="match status" value="1"/>
</dbReference>
<evidence type="ECO:0000256" key="2">
    <source>
        <dbReference type="SAM" id="MobiDB-lite"/>
    </source>
</evidence>
<feature type="binding site" evidence="1">
    <location>
        <position position="67"/>
    </location>
    <ligand>
        <name>Mg(2+)</name>
        <dbReference type="ChEBI" id="CHEBI:18420"/>
        <label>4</label>
    </ligand>
</feature>
<dbReference type="CDD" id="cd02194">
    <property type="entry name" value="ThiL"/>
    <property type="match status" value="1"/>
</dbReference>
<comment type="caution">
    <text evidence="1">Lacks conserved residue(s) required for the propagation of feature annotation.</text>
</comment>
<comment type="miscellaneous">
    <text evidence="1">Reaction mechanism of ThiL seems to utilize a direct, inline transfer of the gamma-phosphate of ATP to TMP rather than a phosphorylated enzyme intermediate.</text>
</comment>
<reference evidence="4" key="1">
    <citation type="journal article" date="2021" name="PeerJ">
        <title>Extensive microbial diversity within the chicken gut microbiome revealed by metagenomics and culture.</title>
        <authorList>
            <person name="Gilroy R."/>
            <person name="Ravi A."/>
            <person name="Getino M."/>
            <person name="Pursley I."/>
            <person name="Horton D.L."/>
            <person name="Alikhan N.F."/>
            <person name="Baker D."/>
            <person name="Gharbi K."/>
            <person name="Hall N."/>
            <person name="Watson M."/>
            <person name="Adriaenssens E.M."/>
            <person name="Foster-Nyarko E."/>
            <person name="Jarju S."/>
            <person name="Secka A."/>
            <person name="Antonio M."/>
            <person name="Oren A."/>
            <person name="Chaudhuri R.R."/>
            <person name="La Ragione R."/>
            <person name="Hildebrand F."/>
            <person name="Pallen M.J."/>
        </authorList>
    </citation>
    <scope>NUCLEOTIDE SEQUENCE</scope>
    <source>
        <strain evidence="4">ChiGjej5B5-22894</strain>
    </source>
</reference>
<sequence>MAGDFPHDPGLHDPAPRDPVPRDPIPRGEAALLARMLPHLRLGPEVELGPGDDAAVVRLPSPRLVITTDTLVERHDFFGHTTTPRWIGHKAAVQNLADIAAMGARPHALVVSLSAPEGTHASVFEELTIGLTAQAEAHGASIVGGDLGRAEHLTVTVTAVGSLPEQQSPITRSGARAGDVLAIGATRLGRSAAGLALVLAQRAIVRPGEGGRPTIMLDRIQDPSAAQLLRWHDAPEPDLSLGWGGGRAAHAMMDLSDGLVRDGGRLAAASQVTLDLDRAALELDVDALAPLAAELEEDPWQWVLHGAEEHAMLATFAPDALPEGFRAIGRVLPSGAEAPGVLLDGASIDGEGFDHFS</sequence>
<comment type="function">
    <text evidence="1">Catalyzes the ATP-dependent phosphorylation of thiamine-monophosphate (TMP) to form thiamine-pyrophosphate (TPP), the active form of vitamin B1.</text>
</comment>
<dbReference type="HAMAP" id="MF_02128">
    <property type="entry name" value="TMP_kinase"/>
    <property type="match status" value="1"/>
</dbReference>
<dbReference type="GO" id="GO:0009229">
    <property type="term" value="P:thiamine diphosphate biosynthetic process"/>
    <property type="evidence" value="ECO:0007669"/>
    <property type="project" value="UniProtKB-UniRule"/>
</dbReference>
<evidence type="ECO:0000313" key="4">
    <source>
        <dbReference type="EMBL" id="HJG92110.1"/>
    </source>
</evidence>
<evidence type="ECO:0000256" key="1">
    <source>
        <dbReference type="HAMAP-Rule" id="MF_02128"/>
    </source>
</evidence>
<protein>
    <recommendedName>
        <fullName evidence="1">Thiamine-monophosphate kinase</fullName>
        <shortName evidence="1">TMP kinase</shortName>
        <shortName evidence="1">Thiamine-phosphate kinase</shortName>
        <ecNumber evidence="1">2.7.4.16</ecNumber>
    </recommendedName>
</protein>
<keyword evidence="1" id="KW-0547">Nucleotide-binding</keyword>
<dbReference type="GO" id="GO:0009030">
    <property type="term" value="F:thiamine-phosphate kinase activity"/>
    <property type="evidence" value="ECO:0007669"/>
    <property type="project" value="UniProtKB-UniRule"/>
</dbReference>
<dbReference type="InterPro" id="IPR006283">
    <property type="entry name" value="ThiL-like"/>
</dbReference>
<organism evidence="4 5">
    <name type="scientific">Brachybacterium massiliense</name>
    <dbReference type="NCBI Taxonomy" id="1755098"/>
    <lineage>
        <taxon>Bacteria</taxon>
        <taxon>Bacillati</taxon>
        <taxon>Actinomycetota</taxon>
        <taxon>Actinomycetes</taxon>
        <taxon>Micrococcales</taxon>
        <taxon>Dermabacteraceae</taxon>
        <taxon>Brachybacterium</taxon>
    </lineage>
</organism>
<feature type="binding site" evidence="1">
    <location>
        <begin position="145"/>
        <end position="146"/>
    </location>
    <ligand>
        <name>ATP</name>
        <dbReference type="ChEBI" id="CHEBI:30616"/>
    </ligand>
</feature>
<feature type="region of interest" description="Disordered" evidence="2">
    <location>
        <begin position="1"/>
        <end position="26"/>
    </location>
</feature>
<comment type="catalytic activity">
    <reaction evidence="1">
        <text>thiamine phosphate + ATP = thiamine diphosphate + ADP</text>
        <dbReference type="Rhea" id="RHEA:15913"/>
        <dbReference type="ChEBI" id="CHEBI:30616"/>
        <dbReference type="ChEBI" id="CHEBI:37575"/>
        <dbReference type="ChEBI" id="CHEBI:58937"/>
        <dbReference type="ChEBI" id="CHEBI:456216"/>
        <dbReference type="EC" id="2.7.4.16"/>
    </reaction>
</comment>
<feature type="binding site" evidence="1">
    <location>
        <position position="353"/>
    </location>
    <ligand>
        <name>substrate</name>
    </ligand>
</feature>
<feature type="binding site" evidence="1">
    <location>
        <position position="308"/>
    </location>
    <ligand>
        <name>substrate</name>
    </ligand>
</feature>
<dbReference type="InterPro" id="IPR016188">
    <property type="entry name" value="PurM-like_N"/>
</dbReference>
<name>A0A921MXD4_9MICO</name>
<feature type="binding site" evidence="1">
    <location>
        <position position="76"/>
    </location>
    <ligand>
        <name>substrate</name>
    </ligand>
</feature>
<dbReference type="Pfam" id="PF00586">
    <property type="entry name" value="AIRS"/>
    <property type="match status" value="1"/>
</dbReference>
<comment type="caution">
    <text evidence="4">The sequence shown here is derived from an EMBL/GenBank/DDBJ whole genome shotgun (WGS) entry which is preliminary data.</text>
</comment>
<feature type="binding site" evidence="1">
    <location>
        <position position="98"/>
    </location>
    <ligand>
        <name>Mg(2+)</name>
        <dbReference type="ChEBI" id="CHEBI:18420"/>
        <label>3</label>
    </ligand>
</feature>
<keyword evidence="1" id="KW-0784">Thiamine biosynthesis</keyword>
<evidence type="ECO:0000259" key="3">
    <source>
        <dbReference type="Pfam" id="PF00586"/>
    </source>
</evidence>
<comment type="pathway">
    <text evidence="1">Cofactor biosynthesis; thiamine diphosphate biosynthesis; thiamine diphosphate from thiamine phosphate: step 1/1.</text>
</comment>